<organism evidence="2 3">
    <name type="scientific">Propionibacterium acidifaciens F0233</name>
    <dbReference type="NCBI Taxonomy" id="553198"/>
    <lineage>
        <taxon>Bacteria</taxon>
        <taxon>Bacillati</taxon>
        <taxon>Actinomycetota</taxon>
        <taxon>Actinomycetes</taxon>
        <taxon>Propionibacteriales</taxon>
        <taxon>Propionibacteriaceae</taxon>
        <taxon>Propionibacterium</taxon>
    </lineage>
</organism>
<gene>
    <name evidence="2" type="ORF">HMPREF0682_2505</name>
</gene>
<dbReference type="AlphaFoldDB" id="U2PJ09"/>
<evidence type="ECO:0000313" key="2">
    <source>
        <dbReference type="EMBL" id="ERK50515.1"/>
    </source>
</evidence>
<sequence length="151" mass="15728">MFFVGSLCCFGCGGGVRVGVAPEETAVLVWWRKRPGSRVLAGMKAEAVLHASRGVDAGIIAETVERTERTVQERLAEWRGTRMCWVPAGHAGNQGDGAGGGPLADGPGRACGEPGRGGTRPHPEGRPQGHPRPAALPDGRPRRVPGRPGPA</sequence>
<evidence type="ECO:0000256" key="1">
    <source>
        <dbReference type="SAM" id="MobiDB-lite"/>
    </source>
</evidence>
<proteinExistence type="predicted"/>
<evidence type="ECO:0008006" key="4">
    <source>
        <dbReference type="Google" id="ProtNLM"/>
    </source>
</evidence>
<accession>U2PJ09</accession>
<comment type="caution">
    <text evidence="2">The sequence shown here is derived from an EMBL/GenBank/DDBJ whole genome shotgun (WGS) entry which is preliminary data.</text>
</comment>
<reference evidence="2" key="1">
    <citation type="submission" date="2013-08" db="EMBL/GenBank/DDBJ databases">
        <authorList>
            <person name="Durkin A.S."/>
            <person name="Haft D.R."/>
            <person name="McCorrison J."/>
            <person name="Torralba M."/>
            <person name="Gillis M."/>
            <person name="Haft D.H."/>
            <person name="Methe B."/>
            <person name="Sutton G."/>
            <person name="Nelson K.E."/>
        </authorList>
    </citation>
    <scope>NUCLEOTIDE SEQUENCE [LARGE SCALE GENOMIC DNA]</scope>
    <source>
        <strain evidence="2">F0233</strain>
    </source>
</reference>
<keyword evidence="3" id="KW-1185">Reference proteome</keyword>
<name>U2PJ09_9ACTN</name>
<dbReference type="Proteomes" id="UP000017052">
    <property type="component" value="Unassembled WGS sequence"/>
</dbReference>
<dbReference type="EMBL" id="ACVN02000303">
    <property type="protein sequence ID" value="ERK50515.1"/>
    <property type="molecule type" value="Genomic_DNA"/>
</dbReference>
<feature type="region of interest" description="Disordered" evidence="1">
    <location>
        <begin position="87"/>
        <end position="151"/>
    </location>
</feature>
<evidence type="ECO:0000313" key="3">
    <source>
        <dbReference type="Proteomes" id="UP000017052"/>
    </source>
</evidence>
<feature type="compositionally biased region" description="Gly residues" evidence="1">
    <location>
        <begin position="92"/>
        <end position="103"/>
    </location>
</feature>
<protein>
    <recommendedName>
        <fullName evidence="4">Winged helix-turn helix</fullName>
    </recommendedName>
</protein>